<dbReference type="OrthoDB" id="2404656at2759"/>
<gene>
    <name evidence="1" type="ORF">FWILDA_LOCUS15654</name>
</gene>
<sequence>SNHVNKKNQEVETSRVLRKRRRVNYVELDVEINSDSDYIEEISKKRVPSPSKSCVHVPPSSVAQQTTASLGTEDIVASCQFPVIQSAKQHQTNPIITKMIFCCEFQYKIPRVLGHDMSECTFIVECLSPIFRAFQNSFPDIKYGWIEKEVVSIKMANNMFEDDISSRKVDLLIQRLSDEH</sequence>
<proteinExistence type="predicted"/>
<dbReference type="Proteomes" id="UP001153678">
    <property type="component" value="Unassembled WGS sequence"/>
</dbReference>
<feature type="non-terminal residue" evidence="1">
    <location>
        <position position="1"/>
    </location>
</feature>
<dbReference type="AlphaFoldDB" id="A0A9W4T4N7"/>
<protein>
    <submittedName>
        <fullName evidence="1">14507_t:CDS:1</fullName>
    </submittedName>
</protein>
<accession>A0A9W4T4N7</accession>
<dbReference type="EMBL" id="CAMKVN010008517">
    <property type="protein sequence ID" value="CAI2192594.1"/>
    <property type="molecule type" value="Genomic_DNA"/>
</dbReference>
<reference evidence="1" key="1">
    <citation type="submission" date="2022-08" db="EMBL/GenBank/DDBJ databases">
        <authorList>
            <person name="Kallberg Y."/>
            <person name="Tangrot J."/>
            <person name="Rosling A."/>
        </authorList>
    </citation>
    <scope>NUCLEOTIDE SEQUENCE</scope>
    <source>
        <strain evidence="1">Wild A</strain>
    </source>
</reference>
<keyword evidence="2" id="KW-1185">Reference proteome</keyword>
<evidence type="ECO:0000313" key="1">
    <source>
        <dbReference type="EMBL" id="CAI2192594.1"/>
    </source>
</evidence>
<name>A0A9W4T4N7_9GLOM</name>
<evidence type="ECO:0000313" key="2">
    <source>
        <dbReference type="Proteomes" id="UP001153678"/>
    </source>
</evidence>
<organism evidence="1 2">
    <name type="scientific">Funneliformis geosporum</name>
    <dbReference type="NCBI Taxonomy" id="1117311"/>
    <lineage>
        <taxon>Eukaryota</taxon>
        <taxon>Fungi</taxon>
        <taxon>Fungi incertae sedis</taxon>
        <taxon>Mucoromycota</taxon>
        <taxon>Glomeromycotina</taxon>
        <taxon>Glomeromycetes</taxon>
        <taxon>Glomerales</taxon>
        <taxon>Glomeraceae</taxon>
        <taxon>Funneliformis</taxon>
    </lineage>
</organism>
<comment type="caution">
    <text evidence="1">The sequence shown here is derived from an EMBL/GenBank/DDBJ whole genome shotgun (WGS) entry which is preliminary data.</text>
</comment>